<evidence type="ECO:0000256" key="5">
    <source>
        <dbReference type="ARBA" id="ARBA00022898"/>
    </source>
</evidence>
<dbReference type="Pfam" id="PF00266">
    <property type="entry name" value="Aminotran_5"/>
    <property type="match status" value="1"/>
</dbReference>
<dbReference type="InterPro" id="IPR015424">
    <property type="entry name" value="PyrdxlP-dep_Trfase"/>
</dbReference>
<dbReference type="GO" id="GO:0031071">
    <property type="term" value="F:cysteine desulfurase activity"/>
    <property type="evidence" value="ECO:0007669"/>
    <property type="project" value="UniProtKB-EC"/>
</dbReference>
<dbReference type="PANTHER" id="PTHR11601">
    <property type="entry name" value="CYSTEINE DESULFURYLASE FAMILY MEMBER"/>
    <property type="match status" value="1"/>
</dbReference>
<comment type="catalytic activity">
    <reaction evidence="8">
        <text>(sulfur carrier)-H + L-cysteine = (sulfur carrier)-SH + L-alanine</text>
        <dbReference type="Rhea" id="RHEA:43892"/>
        <dbReference type="Rhea" id="RHEA-COMP:14737"/>
        <dbReference type="Rhea" id="RHEA-COMP:14739"/>
        <dbReference type="ChEBI" id="CHEBI:29917"/>
        <dbReference type="ChEBI" id="CHEBI:35235"/>
        <dbReference type="ChEBI" id="CHEBI:57972"/>
        <dbReference type="ChEBI" id="CHEBI:64428"/>
        <dbReference type="EC" id="2.8.1.7"/>
    </reaction>
</comment>
<evidence type="ECO:0000256" key="4">
    <source>
        <dbReference type="ARBA" id="ARBA00022723"/>
    </source>
</evidence>
<protein>
    <recommendedName>
        <fullName evidence="9">Aminotransferase class V domain-containing protein</fullName>
    </recommendedName>
</protein>
<comment type="similarity">
    <text evidence="2">Belongs to the class-V pyridoxal-phosphate-dependent aminotransferase family. NifS/IscS subfamily.</text>
</comment>
<dbReference type="Proteomes" id="UP000177659">
    <property type="component" value="Unassembled WGS sequence"/>
</dbReference>
<reference evidence="10 11" key="1">
    <citation type="journal article" date="2016" name="Nat. Commun.">
        <title>Thousands of microbial genomes shed light on interconnected biogeochemical processes in an aquifer system.</title>
        <authorList>
            <person name="Anantharaman K."/>
            <person name="Brown C.T."/>
            <person name="Hug L.A."/>
            <person name="Sharon I."/>
            <person name="Castelle C.J."/>
            <person name="Probst A.J."/>
            <person name="Thomas B.C."/>
            <person name="Singh A."/>
            <person name="Wilkins M.J."/>
            <person name="Karaoz U."/>
            <person name="Brodie E.L."/>
            <person name="Williams K.H."/>
            <person name="Hubbard S.S."/>
            <person name="Banfield J.F."/>
        </authorList>
    </citation>
    <scope>NUCLEOTIDE SEQUENCE [LARGE SCALE GENOMIC DNA]</scope>
</reference>
<dbReference type="Gene3D" id="3.40.640.10">
    <property type="entry name" value="Type I PLP-dependent aspartate aminotransferase-like (Major domain)"/>
    <property type="match status" value="1"/>
</dbReference>
<dbReference type="PIRSF" id="PIRSF005572">
    <property type="entry name" value="NifS"/>
    <property type="match status" value="1"/>
</dbReference>
<feature type="domain" description="Aminotransferase class V" evidence="9">
    <location>
        <begin position="10"/>
        <end position="381"/>
    </location>
</feature>
<keyword evidence="6" id="KW-0408">Iron</keyword>
<dbReference type="Gene3D" id="1.10.260.50">
    <property type="match status" value="1"/>
</dbReference>
<evidence type="ECO:0000313" key="10">
    <source>
        <dbReference type="EMBL" id="OGG54818.1"/>
    </source>
</evidence>
<evidence type="ECO:0000256" key="3">
    <source>
        <dbReference type="ARBA" id="ARBA00022679"/>
    </source>
</evidence>
<evidence type="ECO:0000256" key="1">
    <source>
        <dbReference type="ARBA" id="ARBA00001933"/>
    </source>
</evidence>
<sequence length="399" mass="43948">MGIFSKKKRIYLDYAASTPLDSVVLKKMMPYWALHFGNGGGLHEEGRRAKEAIDEARGKIARTLLVQSDEIIFTGSGTEANNLGITGYLEGLKLPFAAMHAVTSSAEHPSVLECFKDFEKRGGEVTYIDLNEQGFVEAKRVYEALMPQTRLVSVGFVNSEIGTLQPIADIAHEILRYEKKSKKGHIAFHTDACQAPLYFDCSPKRLGVDSMSIDAQKIYGPKGVGFLYSKRGINIAPILKGGGQERGIRPGTENVPLIVGMGESFLRAVEGREKESARLTQLRDYFIKKIQKEIPRAILNGDATLRSPSNVNISIPGADNEYVVIALDEQGIAATTKSACLGSRLRAASYVITSLTKDLNRAQSALRFTLGKHTTKKDLEQTVYALVKTVQIIDKFKFK</sequence>
<dbReference type="EMBL" id="MFLC01000030">
    <property type="protein sequence ID" value="OGG54818.1"/>
    <property type="molecule type" value="Genomic_DNA"/>
</dbReference>
<evidence type="ECO:0000256" key="6">
    <source>
        <dbReference type="ARBA" id="ARBA00023004"/>
    </source>
</evidence>
<keyword evidence="3" id="KW-0808">Transferase</keyword>
<evidence type="ECO:0000256" key="2">
    <source>
        <dbReference type="ARBA" id="ARBA00006490"/>
    </source>
</evidence>
<dbReference type="GO" id="GO:0051536">
    <property type="term" value="F:iron-sulfur cluster binding"/>
    <property type="evidence" value="ECO:0007669"/>
    <property type="project" value="UniProtKB-KW"/>
</dbReference>
<dbReference type="Gene3D" id="3.90.1150.10">
    <property type="entry name" value="Aspartate Aminotransferase, domain 1"/>
    <property type="match status" value="1"/>
</dbReference>
<keyword evidence="5" id="KW-0663">Pyridoxal phosphate</keyword>
<proteinExistence type="inferred from homology"/>
<evidence type="ECO:0000313" key="11">
    <source>
        <dbReference type="Proteomes" id="UP000177659"/>
    </source>
</evidence>
<dbReference type="InterPro" id="IPR016454">
    <property type="entry name" value="Cysteine_dSase"/>
</dbReference>
<name>A0A1F6D074_9BACT</name>
<gene>
    <name evidence="10" type="ORF">A3D62_02135</name>
</gene>
<evidence type="ECO:0000256" key="7">
    <source>
        <dbReference type="ARBA" id="ARBA00023014"/>
    </source>
</evidence>
<keyword evidence="7" id="KW-0411">Iron-sulfur</keyword>
<dbReference type="AlphaFoldDB" id="A0A1F6D074"/>
<organism evidence="10 11">
    <name type="scientific">Candidatus Kaiserbacteria bacterium RIFCSPHIGHO2_02_FULL_49_11</name>
    <dbReference type="NCBI Taxonomy" id="1798489"/>
    <lineage>
        <taxon>Bacteria</taxon>
        <taxon>Candidatus Kaiseribacteriota</taxon>
    </lineage>
</organism>
<dbReference type="GO" id="GO:0046872">
    <property type="term" value="F:metal ion binding"/>
    <property type="evidence" value="ECO:0007669"/>
    <property type="project" value="UniProtKB-KW"/>
</dbReference>
<dbReference type="PANTHER" id="PTHR11601:SF34">
    <property type="entry name" value="CYSTEINE DESULFURASE"/>
    <property type="match status" value="1"/>
</dbReference>
<dbReference type="InterPro" id="IPR015421">
    <property type="entry name" value="PyrdxlP-dep_Trfase_major"/>
</dbReference>
<comment type="caution">
    <text evidence="10">The sequence shown here is derived from an EMBL/GenBank/DDBJ whole genome shotgun (WGS) entry which is preliminary data.</text>
</comment>
<accession>A0A1F6D074</accession>
<comment type="cofactor">
    <cofactor evidence="1">
        <name>pyridoxal 5'-phosphate</name>
        <dbReference type="ChEBI" id="CHEBI:597326"/>
    </cofactor>
</comment>
<evidence type="ECO:0000256" key="8">
    <source>
        <dbReference type="ARBA" id="ARBA00050776"/>
    </source>
</evidence>
<dbReference type="InterPro" id="IPR000192">
    <property type="entry name" value="Aminotrans_V_dom"/>
</dbReference>
<evidence type="ECO:0000259" key="9">
    <source>
        <dbReference type="Pfam" id="PF00266"/>
    </source>
</evidence>
<dbReference type="InterPro" id="IPR015422">
    <property type="entry name" value="PyrdxlP-dep_Trfase_small"/>
</dbReference>
<dbReference type="SUPFAM" id="SSF53383">
    <property type="entry name" value="PLP-dependent transferases"/>
    <property type="match status" value="1"/>
</dbReference>
<keyword evidence="4" id="KW-0479">Metal-binding</keyword>